<keyword evidence="4" id="KW-0186">Copper</keyword>
<keyword evidence="8" id="KW-1185">Reference proteome</keyword>
<keyword evidence="3" id="KW-0249">Electron transport</keyword>
<evidence type="ECO:0000256" key="4">
    <source>
        <dbReference type="ARBA" id="ARBA00023008"/>
    </source>
</evidence>
<organism evidence="7 8">
    <name type="scientific">Ureibacillus manganicus DSM 26584</name>
    <dbReference type="NCBI Taxonomy" id="1384049"/>
    <lineage>
        <taxon>Bacteria</taxon>
        <taxon>Bacillati</taxon>
        <taxon>Bacillota</taxon>
        <taxon>Bacilli</taxon>
        <taxon>Bacillales</taxon>
        <taxon>Caryophanaceae</taxon>
        <taxon>Ureibacillus</taxon>
    </lineage>
</organism>
<sequence>MDYYQTFILISLLVLTLIITILSSKMKNVITPMQGMSITMFFSMNIGLTAGVLLGGYLQGNLFQSTILSIVIGVIAGLLCGISFGTISCLEGIMSGLMGGMMGAMLGEMINGEQLIQLVRLFLLLTISTIFLFVIFPNKHNQKTINNKIWLFKPLLLAMIISFYLFVGVSYAENKVNLVSNSSLHNEHTQSKPSEVDDSIEIIIKTADMKYSPSNFILGKNQPVTLILKNEDNIEHDLELKIPNTNKMESGDNHGNQLNQENMIHLHAGPKEEQLISFTPTESGLYEFVCTIPGHKESGMVGWITVN</sequence>
<dbReference type="Pfam" id="PF00127">
    <property type="entry name" value="Copper-bind"/>
    <property type="match status" value="1"/>
</dbReference>
<feature type="transmembrane region" description="Helical" evidence="5">
    <location>
        <begin position="70"/>
        <end position="97"/>
    </location>
</feature>
<dbReference type="GO" id="GO:0005507">
    <property type="term" value="F:copper ion binding"/>
    <property type="evidence" value="ECO:0007669"/>
    <property type="project" value="InterPro"/>
</dbReference>
<reference evidence="7 8" key="1">
    <citation type="submission" date="2014-02" db="EMBL/GenBank/DDBJ databases">
        <title>Draft genome sequence of Lysinibacillus manganicus DSM 26584T.</title>
        <authorList>
            <person name="Zhang F."/>
            <person name="Wang G."/>
            <person name="Zhang L."/>
        </authorList>
    </citation>
    <scope>NUCLEOTIDE SEQUENCE [LARGE SCALE GENOMIC DNA]</scope>
    <source>
        <strain evidence="7 8">DSM 26584</strain>
    </source>
</reference>
<dbReference type="Proteomes" id="UP000030416">
    <property type="component" value="Unassembled WGS sequence"/>
</dbReference>
<keyword evidence="1" id="KW-0813">Transport</keyword>
<keyword evidence="5" id="KW-0472">Membrane</keyword>
<dbReference type="PANTHER" id="PTHR38439:SF3">
    <property type="entry name" value="COPPER-RESISTANT CUPROPROTEIN COPI"/>
    <property type="match status" value="1"/>
</dbReference>
<keyword evidence="5" id="KW-0812">Transmembrane</keyword>
<name>A0A0A3IQQ7_9BACL</name>
<feature type="domain" description="Blue (type 1) copper" evidence="6">
    <location>
        <begin position="202"/>
        <end position="307"/>
    </location>
</feature>
<keyword evidence="5" id="KW-1133">Transmembrane helix</keyword>
<feature type="transmembrane region" description="Helical" evidence="5">
    <location>
        <begin position="149"/>
        <end position="172"/>
    </location>
</feature>
<protein>
    <recommendedName>
        <fullName evidence="6">Blue (type 1) copper domain-containing protein</fullName>
    </recommendedName>
</protein>
<dbReference type="eggNOG" id="COG4454">
    <property type="taxonomic scope" value="Bacteria"/>
</dbReference>
<dbReference type="GO" id="GO:0009055">
    <property type="term" value="F:electron transfer activity"/>
    <property type="evidence" value="ECO:0007669"/>
    <property type="project" value="InterPro"/>
</dbReference>
<gene>
    <name evidence="7" type="ORF">CD29_15820</name>
</gene>
<evidence type="ECO:0000313" key="8">
    <source>
        <dbReference type="Proteomes" id="UP000030416"/>
    </source>
</evidence>
<keyword evidence="2" id="KW-0479">Metal-binding</keyword>
<evidence type="ECO:0000313" key="7">
    <source>
        <dbReference type="EMBL" id="KGR77162.1"/>
    </source>
</evidence>
<dbReference type="PROSITE" id="PS00196">
    <property type="entry name" value="COPPER_BLUE"/>
    <property type="match status" value="1"/>
</dbReference>
<dbReference type="Gene3D" id="2.60.40.420">
    <property type="entry name" value="Cupredoxins - blue copper proteins"/>
    <property type="match status" value="1"/>
</dbReference>
<evidence type="ECO:0000256" key="2">
    <source>
        <dbReference type="ARBA" id="ARBA00022723"/>
    </source>
</evidence>
<dbReference type="SUPFAM" id="SSF49503">
    <property type="entry name" value="Cupredoxins"/>
    <property type="match status" value="1"/>
</dbReference>
<dbReference type="EMBL" id="JPVN01000021">
    <property type="protein sequence ID" value="KGR77162.1"/>
    <property type="molecule type" value="Genomic_DNA"/>
</dbReference>
<dbReference type="InterPro" id="IPR028871">
    <property type="entry name" value="BlueCu_1_BS"/>
</dbReference>
<evidence type="ECO:0000256" key="5">
    <source>
        <dbReference type="SAM" id="Phobius"/>
    </source>
</evidence>
<evidence type="ECO:0000256" key="1">
    <source>
        <dbReference type="ARBA" id="ARBA00022448"/>
    </source>
</evidence>
<feature type="transmembrane region" description="Helical" evidence="5">
    <location>
        <begin position="118"/>
        <end position="137"/>
    </location>
</feature>
<proteinExistence type="predicted"/>
<dbReference type="InterPro" id="IPR050845">
    <property type="entry name" value="Cu-binding_ET"/>
</dbReference>
<dbReference type="PANTHER" id="PTHR38439">
    <property type="entry name" value="AURACYANIN-B"/>
    <property type="match status" value="1"/>
</dbReference>
<feature type="transmembrane region" description="Helical" evidence="5">
    <location>
        <begin position="36"/>
        <end position="58"/>
    </location>
</feature>
<accession>A0A0A3IQQ7</accession>
<dbReference type="AlphaFoldDB" id="A0A0A3IQQ7"/>
<dbReference type="InterPro" id="IPR008972">
    <property type="entry name" value="Cupredoxin"/>
</dbReference>
<dbReference type="InterPro" id="IPR000923">
    <property type="entry name" value="BlueCu_1"/>
</dbReference>
<evidence type="ECO:0000256" key="3">
    <source>
        <dbReference type="ARBA" id="ARBA00022982"/>
    </source>
</evidence>
<dbReference type="RefSeq" id="WP_036188696.1">
    <property type="nucleotide sequence ID" value="NZ_AVDA01000021.1"/>
</dbReference>
<comment type="caution">
    <text evidence="7">The sequence shown here is derived from an EMBL/GenBank/DDBJ whole genome shotgun (WGS) entry which is preliminary data.</text>
</comment>
<feature type="transmembrane region" description="Helical" evidence="5">
    <location>
        <begin position="6"/>
        <end position="24"/>
    </location>
</feature>
<dbReference type="STRING" id="1384049.CD29_15820"/>
<evidence type="ECO:0000259" key="6">
    <source>
        <dbReference type="Pfam" id="PF00127"/>
    </source>
</evidence>